<evidence type="ECO:0000256" key="3">
    <source>
        <dbReference type="ARBA" id="ARBA00022475"/>
    </source>
</evidence>
<dbReference type="GO" id="GO:0005886">
    <property type="term" value="C:plasma membrane"/>
    <property type="evidence" value="ECO:0007669"/>
    <property type="project" value="UniProtKB-SubCell"/>
</dbReference>
<dbReference type="AlphaFoldDB" id="A0A211ZQR6"/>
<keyword evidence="6 9" id="KW-1133">Transmembrane helix</keyword>
<keyword evidence="5 9" id="KW-0812">Transmembrane</keyword>
<feature type="transmembrane region" description="Helical" evidence="9">
    <location>
        <begin position="35"/>
        <end position="56"/>
    </location>
</feature>
<evidence type="ECO:0000259" key="10">
    <source>
        <dbReference type="Pfam" id="PF02397"/>
    </source>
</evidence>
<proteinExistence type="inferred from homology"/>
<keyword evidence="3" id="KW-1003">Cell membrane</keyword>
<dbReference type="PANTHER" id="PTHR30576">
    <property type="entry name" value="COLANIC BIOSYNTHESIS UDP-GLUCOSE LIPID CARRIER TRANSFERASE"/>
    <property type="match status" value="1"/>
</dbReference>
<gene>
    <name evidence="11" type="ORF">BWR60_07995</name>
</gene>
<keyword evidence="8" id="KW-0270">Exopolysaccharide synthesis</keyword>
<protein>
    <recommendedName>
        <fullName evidence="10">Bacterial sugar transferase domain-containing protein</fullName>
    </recommendedName>
</protein>
<evidence type="ECO:0000256" key="7">
    <source>
        <dbReference type="ARBA" id="ARBA00023136"/>
    </source>
</evidence>
<organism evidence="11 12">
    <name type="scientific">Inquilinus limosus</name>
    <dbReference type="NCBI Taxonomy" id="171674"/>
    <lineage>
        <taxon>Bacteria</taxon>
        <taxon>Pseudomonadati</taxon>
        <taxon>Pseudomonadota</taxon>
        <taxon>Alphaproteobacteria</taxon>
        <taxon>Rhodospirillales</taxon>
        <taxon>Rhodospirillaceae</taxon>
        <taxon>Inquilinus</taxon>
    </lineage>
</organism>
<dbReference type="Proteomes" id="UP000196655">
    <property type="component" value="Unassembled WGS sequence"/>
</dbReference>
<keyword evidence="7 9" id="KW-0472">Membrane</keyword>
<evidence type="ECO:0000313" key="12">
    <source>
        <dbReference type="Proteomes" id="UP000196655"/>
    </source>
</evidence>
<dbReference type="GO" id="GO:0000271">
    <property type="term" value="P:polysaccharide biosynthetic process"/>
    <property type="evidence" value="ECO:0007669"/>
    <property type="project" value="UniProtKB-KW"/>
</dbReference>
<sequence>MQSDSFVDAAAVDLSAETPIRTARVGMAAKRSMDIALSIFFLILFAPLFLVCAAMIRRSGRGIFYSDRRVGRDGRIFYCHKFRTMVPNANKLLADLLQKNPEMRREWESGFKLKKDPRVTAIGRFLRKTSLDELPQLFNVLKGDMSLVGPRPMYEEEQERWGAAIRYYHSTRPGMTGIWQISGRNDTSYETKIRLNVEYVRTWTLWRDIVILFKTPKVFLPGGGAY</sequence>
<comment type="subcellular location">
    <subcellularLocation>
        <location evidence="1">Cell membrane</location>
    </subcellularLocation>
</comment>
<evidence type="ECO:0000256" key="6">
    <source>
        <dbReference type="ARBA" id="ARBA00022989"/>
    </source>
</evidence>
<evidence type="ECO:0000256" key="2">
    <source>
        <dbReference type="ARBA" id="ARBA00006464"/>
    </source>
</evidence>
<dbReference type="STRING" id="1122125.GCA_000423185_03220"/>
<dbReference type="Pfam" id="PF02397">
    <property type="entry name" value="Bac_transf"/>
    <property type="match status" value="1"/>
</dbReference>
<dbReference type="RefSeq" id="WP_088150485.1">
    <property type="nucleotide sequence ID" value="NZ_NHON01000011.1"/>
</dbReference>
<keyword evidence="12" id="KW-1185">Reference proteome</keyword>
<evidence type="ECO:0000313" key="11">
    <source>
        <dbReference type="EMBL" id="OWJ67622.1"/>
    </source>
</evidence>
<dbReference type="PANTHER" id="PTHR30576:SF4">
    <property type="entry name" value="UNDECAPRENYL-PHOSPHATE GALACTOSE PHOSPHOTRANSFERASE"/>
    <property type="match status" value="1"/>
</dbReference>
<evidence type="ECO:0000256" key="9">
    <source>
        <dbReference type="SAM" id="Phobius"/>
    </source>
</evidence>
<dbReference type="GO" id="GO:0016780">
    <property type="term" value="F:phosphotransferase activity, for other substituted phosphate groups"/>
    <property type="evidence" value="ECO:0007669"/>
    <property type="project" value="TreeGrafter"/>
</dbReference>
<reference evidence="12" key="1">
    <citation type="submission" date="2017-05" db="EMBL/GenBank/DDBJ databases">
        <authorList>
            <person name="Macchi M."/>
            <person name="Festa S."/>
            <person name="Coppotelli B.M."/>
            <person name="Morelli I.S."/>
        </authorList>
    </citation>
    <scope>NUCLEOTIDE SEQUENCE [LARGE SCALE GENOMIC DNA]</scope>
    <source>
        <strain evidence="12">I</strain>
    </source>
</reference>
<feature type="domain" description="Bacterial sugar transferase" evidence="10">
    <location>
        <begin position="30"/>
        <end position="220"/>
    </location>
</feature>
<name>A0A211ZQR6_9PROT</name>
<comment type="similarity">
    <text evidence="2">Belongs to the bacterial sugar transferase family.</text>
</comment>
<dbReference type="InterPro" id="IPR003362">
    <property type="entry name" value="Bact_transf"/>
</dbReference>
<evidence type="ECO:0000256" key="5">
    <source>
        <dbReference type="ARBA" id="ARBA00022692"/>
    </source>
</evidence>
<evidence type="ECO:0000256" key="8">
    <source>
        <dbReference type="ARBA" id="ARBA00023169"/>
    </source>
</evidence>
<comment type="caution">
    <text evidence="11">The sequence shown here is derived from an EMBL/GenBank/DDBJ whole genome shotgun (WGS) entry which is preliminary data.</text>
</comment>
<evidence type="ECO:0000256" key="4">
    <source>
        <dbReference type="ARBA" id="ARBA00022679"/>
    </source>
</evidence>
<evidence type="ECO:0000256" key="1">
    <source>
        <dbReference type="ARBA" id="ARBA00004236"/>
    </source>
</evidence>
<dbReference type="EMBL" id="NHON01000011">
    <property type="protein sequence ID" value="OWJ67622.1"/>
    <property type="molecule type" value="Genomic_DNA"/>
</dbReference>
<dbReference type="OrthoDB" id="9808602at2"/>
<keyword evidence="4" id="KW-0808">Transferase</keyword>
<accession>A0A211ZQR6</accession>